<evidence type="ECO:0008006" key="6">
    <source>
        <dbReference type="Google" id="ProtNLM"/>
    </source>
</evidence>
<dbReference type="PANTHER" id="PTHR44324:SF4">
    <property type="entry name" value="WD40 REPEAT DOMAIN 95"/>
    <property type="match status" value="1"/>
</dbReference>
<dbReference type="Gene3D" id="2.130.10.10">
    <property type="entry name" value="YVTN repeat-like/Quinoprotein amine dehydrogenase"/>
    <property type="match status" value="2"/>
</dbReference>
<protein>
    <recommendedName>
        <fullName evidence="6">Ef hand family protein</fullName>
    </recommendedName>
</protein>
<evidence type="ECO:0000313" key="4">
    <source>
        <dbReference type="EMBL" id="CDW81999.1"/>
    </source>
</evidence>
<dbReference type="InterPro" id="IPR018247">
    <property type="entry name" value="EF_Hand_1_Ca_BS"/>
</dbReference>
<dbReference type="PROSITE" id="PS50082">
    <property type="entry name" value="WD_REPEATS_2"/>
    <property type="match status" value="1"/>
</dbReference>
<dbReference type="InParanoid" id="A0A078AIF6"/>
<dbReference type="InterPro" id="IPR015943">
    <property type="entry name" value="WD40/YVTN_repeat-like_dom_sf"/>
</dbReference>
<dbReference type="EMBL" id="CCKQ01010483">
    <property type="protein sequence ID" value="CDW81999.1"/>
    <property type="molecule type" value="Genomic_DNA"/>
</dbReference>
<dbReference type="PANTHER" id="PTHR44324">
    <property type="entry name" value="WD40 REPEAT DOMAIN 95"/>
    <property type="match status" value="1"/>
</dbReference>
<dbReference type="SMART" id="SM00320">
    <property type="entry name" value="WD40"/>
    <property type="match status" value="8"/>
</dbReference>
<dbReference type="PROSITE" id="PS00018">
    <property type="entry name" value="EF_HAND_1"/>
    <property type="match status" value="1"/>
</dbReference>
<evidence type="ECO:0000256" key="3">
    <source>
        <dbReference type="SAM" id="MobiDB-lite"/>
    </source>
</evidence>
<keyword evidence="1" id="KW-0677">Repeat</keyword>
<dbReference type="SUPFAM" id="SSF50978">
    <property type="entry name" value="WD40 repeat-like"/>
    <property type="match status" value="2"/>
</dbReference>
<feature type="repeat" description="WD" evidence="2">
    <location>
        <begin position="689"/>
        <end position="730"/>
    </location>
</feature>
<keyword evidence="2" id="KW-0853">WD repeat</keyword>
<dbReference type="OrthoDB" id="10254932at2759"/>
<gene>
    <name evidence="4" type="primary">Contig5127.g236</name>
    <name evidence="4" type="ORF">STYLEM_11024</name>
</gene>
<feature type="compositionally biased region" description="Polar residues" evidence="3">
    <location>
        <begin position="1033"/>
        <end position="1055"/>
    </location>
</feature>
<proteinExistence type="predicted"/>
<dbReference type="InterPro" id="IPR051242">
    <property type="entry name" value="WD-EF-hand_domain"/>
</dbReference>
<sequence>MKLMQLLDKKKLEALKKEFESFPEGLELSTFIWLMLCVLEFKEDEKFEIVQGLAQLFSEVDINDDKHMEWSEFTQYIIDSVMMRKAGREGPRRKKPKEENSDQKESILNASFEIDMPNGGGMEEEYEEEDYESNLMNDSSGQVSVKQVKPRGRGQAHIILSQSDYRHFDHSVSIFDQISHQSPIIQSQYCDRLGGFLTIEEYSKQVKIYTPNGTEKDKITLNNAKQKVFAIAFTFSDKHNLIAFVTSDCSIEIFDYQNNVFIRYLKQIPTPCIQTGIWYLPRHDIWLSAGKDNKIHQWNISKYDDDPPSAMQKYSFGGHTDQIMDLVELKIPKCIATASLDKTIRLFNIEEKYLIKVLYGHETGIRKISYISNFGGFFCSVGHESSIYVWSPETVQNRPFIGKLKGHQYPVVDAKFLPKTTLLISIDERLMIRVFDVYTFECKQTIFPQSDKFVWYGKRFIFFDTTLQEQQQRKFYKDEIYPMKVLMNKYHMSFYVVTKYDVRVIDAKSGLLLKVLDQIVNHDSGIEIADFDFDHSYRKFYVADTAGNVKCFNSGNCLLLKEESLRKPYMANDQKAQDQGMLEYYRGQSSKNEIIEIHYDKVKEAKLFYTIDSENNIITYDEDSNENFQFLRMAYNNPQQEISTMTLSSYHGLIATGCASGLICVFLFHYQLFTTQLWDYESAKLEAVLMQHEKDILTLVFPQPQYCLISASNDGEVCFWGLKHSQKYKYQVFKKFQYTYYLDKTNLSSTVLVKIDQQSKLIFGDEQGNVQKINITDIFQQLEMPGDDMDKYLETCLSKVHNRPISFMRKLDDLDCIVTASSDGYFKILSTKDLSFLCIVDIHNLKKKPKQWDLPIDWISRKKEELIKVKNVLEEIEPNVDQTDLFNKMIIKNKIDVPVKSIQDKIFGGGLGSFGLFDKIKESLSKKSLLKQLRRKINANIFNIDQSSQQHREFAEADDDIINEDQAEFKRKIDEIFKQDTPTYSGFAKELQKMLNKLYTDKTGMSGSNGKYSNRSAELKKRYNLLSRAMGSRLQNQKQVSEISKDNQSNKNDNFLAQNEQQYNMKSDRGRNNTQRGIPLNSQQTIQTISGNTLSMSKEASQNTIKHKRGISDFTQATTYFQKSNSKIENTLQKTLSTNRQVSNHSKLLNQDIEESNQAKTHVFLPRLQSSHSQAMLGKDLSRKNLQQTIQPKQRTSIISYYNNLGEQKFNEKIGQTSQIQEVQQKLSFSLSRPKIGYHQEISILNNNAMDQSISSQQSRQHYSILKQSTLAPDRNNLNLTRNFSSFIDNKGMSVSELKNSTIIGQNDMSKKMLEFQQGKLMRKLSRSKFLMRMAQNNKTNEIL</sequence>
<dbReference type="InterPro" id="IPR001680">
    <property type="entry name" value="WD40_rpt"/>
</dbReference>
<keyword evidence="5" id="KW-1185">Reference proteome</keyword>
<feature type="region of interest" description="Disordered" evidence="3">
    <location>
        <begin position="1031"/>
        <end position="1055"/>
    </location>
</feature>
<dbReference type="Pfam" id="PF00400">
    <property type="entry name" value="WD40"/>
    <property type="match status" value="3"/>
</dbReference>
<evidence type="ECO:0000256" key="1">
    <source>
        <dbReference type="ARBA" id="ARBA00022737"/>
    </source>
</evidence>
<name>A0A078AIF6_STYLE</name>
<accession>A0A078AIF6</accession>
<organism evidence="4 5">
    <name type="scientific">Stylonychia lemnae</name>
    <name type="common">Ciliate</name>
    <dbReference type="NCBI Taxonomy" id="5949"/>
    <lineage>
        <taxon>Eukaryota</taxon>
        <taxon>Sar</taxon>
        <taxon>Alveolata</taxon>
        <taxon>Ciliophora</taxon>
        <taxon>Intramacronucleata</taxon>
        <taxon>Spirotrichea</taxon>
        <taxon>Stichotrichia</taxon>
        <taxon>Sporadotrichida</taxon>
        <taxon>Oxytrichidae</taxon>
        <taxon>Stylonychinae</taxon>
        <taxon>Stylonychia</taxon>
    </lineage>
</organism>
<evidence type="ECO:0000313" key="5">
    <source>
        <dbReference type="Proteomes" id="UP000039865"/>
    </source>
</evidence>
<evidence type="ECO:0000256" key="2">
    <source>
        <dbReference type="PROSITE-ProRule" id="PRU00221"/>
    </source>
</evidence>
<dbReference type="InterPro" id="IPR036322">
    <property type="entry name" value="WD40_repeat_dom_sf"/>
</dbReference>
<reference evidence="4 5" key="1">
    <citation type="submission" date="2014-06" db="EMBL/GenBank/DDBJ databases">
        <authorList>
            <person name="Swart Estienne"/>
        </authorList>
    </citation>
    <scope>NUCLEOTIDE SEQUENCE [LARGE SCALE GENOMIC DNA]</scope>
    <source>
        <strain evidence="4 5">130c</strain>
    </source>
</reference>
<dbReference type="Proteomes" id="UP000039865">
    <property type="component" value="Unassembled WGS sequence"/>
</dbReference>